<dbReference type="InterPro" id="IPR013514">
    <property type="entry name" value="DUF3199_YqbG"/>
</dbReference>
<dbReference type="AlphaFoldDB" id="A0A414QMK5"/>
<name>A0A414QMK5_9FIRM</name>
<sequence>MAYTDYAFYKNEYYGDVVPETDFPKYADRASDRVDEITFDRLADGLPNDSRANKKVQKAVCSVAEALYQIDSIKNTLLNNLGTVETEDGKVTGKTVSSVTAGSESITYSTGMSDASKTVYAQACMDKKVENILIRQIAGEYLYGVTDDSGVCLLYAGI</sequence>
<dbReference type="Proteomes" id="UP000284579">
    <property type="component" value="Unassembled WGS sequence"/>
</dbReference>
<dbReference type="EMBL" id="QRHO01000018">
    <property type="protein sequence ID" value="RHF82027.1"/>
    <property type="molecule type" value="Genomic_DNA"/>
</dbReference>
<reference evidence="1 2" key="1">
    <citation type="submission" date="2018-08" db="EMBL/GenBank/DDBJ databases">
        <title>A genome reference for cultivated species of the human gut microbiota.</title>
        <authorList>
            <person name="Zou Y."/>
            <person name="Xue W."/>
            <person name="Luo G."/>
        </authorList>
    </citation>
    <scope>NUCLEOTIDE SEQUENCE [LARGE SCALE GENOMIC DNA]</scope>
    <source>
        <strain evidence="1 2">AM23-3</strain>
    </source>
</reference>
<comment type="caution">
    <text evidence="1">The sequence shown here is derived from an EMBL/GenBank/DDBJ whole genome shotgun (WGS) entry which is preliminary data.</text>
</comment>
<proteinExistence type="predicted"/>
<accession>A0A414QMK5</accession>
<organism evidence="1 2">
    <name type="scientific">Coprococcus comes</name>
    <dbReference type="NCBI Taxonomy" id="410072"/>
    <lineage>
        <taxon>Bacteria</taxon>
        <taxon>Bacillati</taxon>
        <taxon>Bacillota</taxon>
        <taxon>Clostridia</taxon>
        <taxon>Lachnospirales</taxon>
        <taxon>Lachnospiraceae</taxon>
        <taxon>Coprococcus</taxon>
    </lineage>
</organism>
<protein>
    <submittedName>
        <fullName evidence="1">Uncharacterized protein</fullName>
    </submittedName>
</protein>
<evidence type="ECO:0000313" key="1">
    <source>
        <dbReference type="EMBL" id="RHF82027.1"/>
    </source>
</evidence>
<dbReference type="CDD" id="cd08053">
    <property type="entry name" value="Yqbg"/>
    <property type="match status" value="1"/>
</dbReference>
<evidence type="ECO:0000313" key="2">
    <source>
        <dbReference type="Proteomes" id="UP000284579"/>
    </source>
</evidence>
<dbReference type="RefSeq" id="WP_118199322.1">
    <property type="nucleotide sequence ID" value="NZ_QRHO01000018.1"/>
</dbReference>
<gene>
    <name evidence="1" type="ORF">DW656_12125</name>
</gene>